<dbReference type="Gene3D" id="3.20.20.70">
    <property type="entry name" value="Aldolase class I"/>
    <property type="match status" value="1"/>
</dbReference>
<feature type="binding site" evidence="8">
    <location>
        <begin position="220"/>
        <end position="221"/>
    </location>
    <ligand>
        <name>1-deoxy-D-xylulose 5-phosphate</name>
        <dbReference type="ChEBI" id="CHEBI:57792"/>
    </ligand>
</feature>
<keyword evidence="5 8" id="KW-0784">Thiamine biosynthesis</keyword>
<dbReference type="EC" id="2.8.1.10" evidence="3 8"/>
<proteinExistence type="inferred from homology"/>
<dbReference type="CDD" id="cd04728">
    <property type="entry name" value="ThiG"/>
    <property type="match status" value="1"/>
</dbReference>
<dbReference type="PANTHER" id="PTHR34266:SF2">
    <property type="entry name" value="THIAZOLE SYNTHASE"/>
    <property type="match status" value="1"/>
</dbReference>
<feature type="binding site" evidence="8">
    <location>
        <position position="171"/>
    </location>
    <ligand>
        <name>1-deoxy-D-xylulose 5-phosphate</name>
        <dbReference type="ChEBI" id="CHEBI:57792"/>
    </ligand>
</feature>
<evidence type="ECO:0000256" key="4">
    <source>
        <dbReference type="ARBA" id="ARBA00022679"/>
    </source>
</evidence>
<dbReference type="Proteomes" id="UP000296201">
    <property type="component" value="Chromosome"/>
</dbReference>
<evidence type="ECO:0000256" key="6">
    <source>
        <dbReference type="ARBA" id="ARBA00023270"/>
    </source>
</evidence>
<evidence type="ECO:0000256" key="1">
    <source>
        <dbReference type="ARBA" id="ARBA00002834"/>
    </source>
</evidence>
<protein>
    <recommendedName>
        <fullName evidence="3 8">Thiazole synthase</fullName>
        <ecNumber evidence="3 8">2.8.1.10</ecNumber>
    </recommendedName>
</protein>
<dbReference type="GO" id="GO:1990107">
    <property type="term" value="F:thiazole synthase activity"/>
    <property type="evidence" value="ECO:0007669"/>
    <property type="project" value="UniProtKB-EC"/>
</dbReference>
<dbReference type="InterPro" id="IPR008867">
    <property type="entry name" value="ThiG"/>
</dbReference>
<evidence type="ECO:0000256" key="3">
    <source>
        <dbReference type="ARBA" id="ARBA00011960"/>
    </source>
</evidence>
<feature type="domain" description="Thiazole synthase ThiG" evidence="9">
    <location>
        <begin position="18"/>
        <end position="263"/>
    </location>
</feature>
<dbReference type="Pfam" id="PF05690">
    <property type="entry name" value="ThiG"/>
    <property type="match status" value="1"/>
</dbReference>
<reference evidence="10 11" key="1">
    <citation type="submission" date="2018-08" db="EMBL/GenBank/DDBJ databases">
        <title>Horizontal acquisition of hydrogen conversion ability and other habitat adaptations in Hydrogenovibrio crunogenus strains.</title>
        <authorList>
            <person name="Gonnella G."/>
            <person name="Adam N."/>
            <person name="Perner M."/>
        </authorList>
    </citation>
    <scope>NUCLEOTIDE SEQUENCE [LARGE SCALE GENOMIC DNA]</scope>
    <source>
        <strain evidence="10 11">SP-41</strain>
    </source>
</reference>
<keyword evidence="4 8" id="KW-0808">Transferase</keyword>
<accession>A0A4P7NWP2</accession>
<keyword evidence="6 8" id="KW-0704">Schiff base</keyword>
<dbReference type="UniPathway" id="UPA00060"/>
<dbReference type="EMBL" id="CP032096">
    <property type="protein sequence ID" value="QBZ82111.1"/>
    <property type="molecule type" value="Genomic_DNA"/>
</dbReference>
<comment type="subunit">
    <text evidence="8">Homotetramer. Forms heterodimers with either ThiH or ThiS.</text>
</comment>
<keyword evidence="8" id="KW-0963">Cytoplasm</keyword>
<gene>
    <name evidence="8 10" type="primary">thiG</name>
    <name evidence="10" type="ORF">GHNINEIG_00135</name>
</gene>
<dbReference type="GO" id="GO:0009229">
    <property type="term" value="P:thiamine diphosphate biosynthetic process"/>
    <property type="evidence" value="ECO:0007669"/>
    <property type="project" value="UniProtKB-UniRule"/>
</dbReference>
<dbReference type="GO" id="GO:0005737">
    <property type="term" value="C:cytoplasm"/>
    <property type="evidence" value="ECO:0007669"/>
    <property type="project" value="UniProtKB-SubCell"/>
</dbReference>
<dbReference type="SUPFAM" id="SSF110399">
    <property type="entry name" value="ThiG-like"/>
    <property type="match status" value="1"/>
</dbReference>
<sequence length="273" mass="29475">MNQMSEHSQKSSPMSWTVGGKTLNSRLLIGSALYSSPQAMQGAIEASGAEIVTVSLRRQSAGDQAGKTFWNMIKSLNCHVLPNTAGCHSAKEAITTAQMAREVFETNWIKLEVIGDQYNLQPDPFELLKATETLVNEGFEVFPYTTDDLVLAQRLVDAGCNILMPWGSPIGSGKGLMNPYNLNAIRQRFPELTLIVDAGIGKPSHAVQALEMGYDGILLNSAVALSPNPVNMGKAFKSAVEAGVYAFDAGTMQERDLASPSTPVLGTPFWHQN</sequence>
<feature type="active site" description="Schiff-base intermediate with DXP" evidence="8">
    <location>
        <position position="110"/>
    </location>
</feature>
<dbReference type="HAMAP" id="MF_00443">
    <property type="entry name" value="ThiG"/>
    <property type="match status" value="1"/>
</dbReference>
<dbReference type="PANTHER" id="PTHR34266">
    <property type="entry name" value="THIAZOLE SYNTHASE"/>
    <property type="match status" value="1"/>
</dbReference>
<dbReference type="InterPro" id="IPR033983">
    <property type="entry name" value="Thiazole_synthase_ThiG"/>
</dbReference>
<comment type="function">
    <text evidence="1 8">Catalyzes the rearrangement of 1-deoxy-D-xylulose 5-phosphate (DXP) to produce the thiazole phosphate moiety of thiamine. Sulfur is provided by the thiocarboxylate moiety of the carrier protein ThiS. In vitro, sulfur can be provided by H(2)S.</text>
</comment>
<comment type="similarity">
    <text evidence="8">Belongs to the ThiG family.</text>
</comment>
<evidence type="ECO:0000256" key="8">
    <source>
        <dbReference type="HAMAP-Rule" id="MF_00443"/>
    </source>
</evidence>
<evidence type="ECO:0000259" key="9">
    <source>
        <dbReference type="Pfam" id="PF05690"/>
    </source>
</evidence>
<comment type="subcellular location">
    <subcellularLocation>
        <location evidence="8">Cytoplasm</location>
    </subcellularLocation>
</comment>
<comment type="catalytic activity">
    <reaction evidence="7 8">
        <text>[ThiS sulfur-carrier protein]-C-terminal-Gly-aminoethanethioate + 2-iminoacetate + 1-deoxy-D-xylulose 5-phosphate = [ThiS sulfur-carrier protein]-C-terminal Gly-Gly + 2-[(2R,5Z)-2-carboxy-4-methylthiazol-5(2H)-ylidene]ethyl phosphate + 2 H2O + H(+)</text>
        <dbReference type="Rhea" id="RHEA:26297"/>
        <dbReference type="Rhea" id="RHEA-COMP:12909"/>
        <dbReference type="Rhea" id="RHEA-COMP:19908"/>
        <dbReference type="ChEBI" id="CHEBI:15377"/>
        <dbReference type="ChEBI" id="CHEBI:15378"/>
        <dbReference type="ChEBI" id="CHEBI:57792"/>
        <dbReference type="ChEBI" id="CHEBI:62899"/>
        <dbReference type="ChEBI" id="CHEBI:77846"/>
        <dbReference type="ChEBI" id="CHEBI:90778"/>
        <dbReference type="ChEBI" id="CHEBI:232372"/>
        <dbReference type="EC" id="2.8.1.10"/>
    </reaction>
</comment>
<evidence type="ECO:0000313" key="11">
    <source>
        <dbReference type="Proteomes" id="UP000296201"/>
    </source>
</evidence>
<dbReference type="InterPro" id="IPR013785">
    <property type="entry name" value="Aldolase_TIM"/>
</dbReference>
<name>A0A4P7NWP2_9GAMM</name>
<dbReference type="AlphaFoldDB" id="A0A4P7NWP2"/>
<evidence type="ECO:0000256" key="7">
    <source>
        <dbReference type="ARBA" id="ARBA00049897"/>
    </source>
</evidence>
<feature type="binding site" evidence="8">
    <location>
        <begin position="198"/>
        <end position="199"/>
    </location>
    <ligand>
        <name>1-deoxy-D-xylulose 5-phosphate</name>
        <dbReference type="ChEBI" id="CHEBI:57792"/>
    </ligand>
</feature>
<comment type="pathway">
    <text evidence="2 8">Cofactor biosynthesis; thiamine diphosphate biosynthesis.</text>
</comment>
<evidence type="ECO:0000313" key="10">
    <source>
        <dbReference type="EMBL" id="QBZ82111.1"/>
    </source>
</evidence>
<dbReference type="RefSeq" id="WP_189636900.1">
    <property type="nucleotide sequence ID" value="NZ_CP032096.1"/>
</dbReference>
<organism evidence="10 11">
    <name type="scientific">Hydrogenovibrio crunogenus</name>
    <dbReference type="NCBI Taxonomy" id="39765"/>
    <lineage>
        <taxon>Bacteria</taxon>
        <taxon>Pseudomonadati</taxon>
        <taxon>Pseudomonadota</taxon>
        <taxon>Gammaproteobacteria</taxon>
        <taxon>Thiotrichales</taxon>
        <taxon>Piscirickettsiaceae</taxon>
        <taxon>Hydrogenovibrio</taxon>
    </lineage>
</organism>
<keyword evidence="11" id="KW-1185">Reference proteome</keyword>
<evidence type="ECO:0000256" key="5">
    <source>
        <dbReference type="ARBA" id="ARBA00022977"/>
    </source>
</evidence>
<evidence type="ECO:0000256" key="2">
    <source>
        <dbReference type="ARBA" id="ARBA00004948"/>
    </source>
</evidence>